<evidence type="ECO:0000256" key="2">
    <source>
        <dbReference type="ARBA" id="ARBA00007866"/>
    </source>
</evidence>
<evidence type="ECO:0000256" key="12">
    <source>
        <dbReference type="ARBA" id="ARBA00031399"/>
    </source>
</evidence>
<dbReference type="InterPro" id="IPR014222">
    <property type="entry name" value="Cyt_c_oxidase_su2"/>
</dbReference>
<dbReference type="EMBL" id="ATHO01000109">
    <property type="protein sequence ID" value="EQB05513.1"/>
    <property type="molecule type" value="Genomic_DNA"/>
</dbReference>
<dbReference type="GO" id="GO:0005507">
    <property type="term" value="F:copper ion binding"/>
    <property type="evidence" value="ECO:0007669"/>
    <property type="project" value="InterPro"/>
</dbReference>
<evidence type="ECO:0000313" key="17">
    <source>
        <dbReference type="Proteomes" id="UP000015525"/>
    </source>
</evidence>
<keyword evidence="17" id="KW-1185">Reference proteome</keyword>
<dbReference type="InterPro" id="IPR008972">
    <property type="entry name" value="Cupredoxin"/>
</dbReference>
<reference evidence="16 17" key="1">
    <citation type="journal article" date="2013" name="Genome Announc.">
        <title>Draft Genome Sequence of Sphingobium quisquiliarum Strain P25T, a Novel Hexachlorocyclohexane (HCH)-Degrading Bacterium Isolated from an HCH Dumpsite.</title>
        <authorList>
            <person name="Kumar Singh A."/>
            <person name="Sangwan N."/>
            <person name="Sharma A."/>
            <person name="Gupta V."/>
            <person name="Khurana J.P."/>
            <person name="Lal R."/>
        </authorList>
    </citation>
    <scope>NUCLEOTIDE SEQUENCE [LARGE SCALE GENOMIC DNA]</scope>
    <source>
        <strain evidence="16 17">P25</strain>
    </source>
</reference>
<dbReference type="InterPro" id="IPR045187">
    <property type="entry name" value="CcO_II"/>
</dbReference>
<keyword evidence="6" id="KW-0479">Metal-binding</keyword>
<evidence type="ECO:0000256" key="1">
    <source>
        <dbReference type="ARBA" id="ARBA00004141"/>
    </source>
</evidence>
<evidence type="ECO:0000256" key="14">
    <source>
        <dbReference type="SAM" id="Phobius"/>
    </source>
</evidence>
<keyword evidence="3" id="KW-0813">Transport</keyword>
<dbReference type="Proteomes" id="UP000015525">
    <property type="component" value="Unassembled WGS sequence"/>
</dbReference>
<evidence type="ECO:0000256" key="6">
    <source>
        <dbReference type="ARBA" id="ARBA00022723"/>
    </source>
</evidence>
<protein>
    <recommendedName>
        <fullName evidence="12">Cytochrome aa3 subunit 2</fullName>
    </recommendedName>
</protein>
<evidence type="ECO:0000256" key="10">
    <source>
        <dbReference type="ARBA" id="ARBA00023136"/>
    </source>
</evidence>
<comment type="catalytic activity">
    <reaction evidence="13">
        <text>4 Fe(II)-[cytochrome c] + O2 + 8 H(+)(in) = 4 Fe(III)-[cytochrome c] + 2 H2O + 4 H(+)(out)</text>
        <dbReference type="Rhea" id="RHEA:11436"/>
        <dbReference type="Rhea" id="RHEA-COMP:10350"/>
        <dbReference type="Rhea" id="RHEA-COMP:14399"/>
        <dbReference type="ChEBI" id="CHEBI:15377"/>
        <dbReference type="ChEBI" id="CHEBI:15378"/>
        <dbReference type="ChEBI" id="CHEBI:15379"/>
        <dbReference type="ChEBI" id="CHEBI:29033"/>
        <dbReference type="ChEBI" id="CHEBI:29034"/>
        <dbReference type="EC" id="7.1.1.9"/>
    </reaction>
</comment>
<dbReference type="Pfam" id="PF00116">
    <property type="entry name" value="COX2"/>
    <property type="match status" value="1"/>
</dbReference>
<comment type="subcellular location">
    <subcellularLocation>
        <location evidence="1">Membrane</location>
        <topology evidence="1">Multi-pass membrane protein</topology>
    </subcellularLocation>
</comment>
<dbReference type="GO" id="GO:0016491">
    <property type="term" value="F:oxidoreductase activity"/>
    <property type="evidence" value="ECO:0007669"/>
    <property type="project" value="InterPro"/>
</dbReference>
<evidence type="ECO:0000256" key="13">
    <source>
        <dbReference type="ARBA" id="ARBA00047816"/>
    </source>
</evidence>
<proteinExistence type="inferred from homology"/>
<dbReference type="GO" id="GO:0004129">
    <property type="term" value="F:cytochrome-c oxidase activity"/>
    <property type="evidence" value="ECO:0007669"/>
    <property type="project" value="UniProtKB-EC"/>
</dbReference>
<dbReference type="AlphaFoldDB" id="T0H058"/>
<evidence type="ECO:0000259" key="15">
    <source>
        <dbReference type="PROSITE" id="PS50857"/>
    </source>
</evidence>
<comment type="similarity">
    <text evidence="2">Belongs to the cytochrome c oxidase subunit 2 family.</text>
</comment>
<accession>T0H058</accession>
<feature type="transmembrane region" description="Helical" evidence="14">
    <location>
        <begin position="64"/>
        <end position="88"/>
    </location>
</feature>
<evidence type="ECO:0000256" key="9">
    <source>
        <dbReference type="ARBA" id="ARBA00023008"/>
    </source>
</evidence>
<evidence type="ECO:0000256" key="11">
    <source>
        <dbReference type="ARBA" id="ARBA00024688"/>
    </source>
</evidence>
<evidence type="ECO:0000313" key="16">
    <source>
        <dbReference type="EMBL" id="EQB05513.1"/>
    </source>
</evidence>
<evidence type="ECO:0000256" key="8">
    <source>
        <dbReference type="ARBA" id="ARBA00022989"/>
    </source>
</evidence>
<keyword evidence="8 14" id="KW-1133">Transmembrane helix</keyword>
<feature type="domain" description="Cytochrome oxidase subunit II copper A binding" evidence="15">
    <location>
        <begin position="97"/>
        <end position="210"/>
    </location>
</feature>
<comment type="function">
    <text evidence="11">Subunits I and II form the functional core of the enzyme complex. Electrons originating in cytochrome c are transferred via heme a and Cu(A) to the binuclear center formed by heme a3 and Cu(B).</text>
</comment>
<evidence type="ECO:0000256" key="3">
    <source>
        <dbReference type="ARBA" id="ARBA00022448"/>
    </source>
</evidence>
<feature type="transmembrane region" description="Helical" evidence="14">
    <location>
        <begin position="30"/>
        <end position="52"/>
    </location>
</feature>
<dbReference type="SUPFAM" id="SSF49503">
    <property type="entry name" value="Cupredoxins"/>
    <property type="match status" value="1"/>
</dbReference>
<keyword evidence="10 14" id="KW-0472">Membrane</keyword>
<dbReference type="PROSITE" id="PS50857">
    <property type="entry name" value="COX2_CUA"/>
    <property type="match status" value="1"/>
</dbReference>
<comment type="caution">
    <text evidence="16">The sequence shown here is derived from an EMBL/GenBank/DDBJ whole genome shotgun (WGS) entry which is preliminary data.</text>
</comment>
<evidence type="ECO:0000256" key="7">
    <source>
        <dbReference type="ARBA" id="ARBA00022982"/>
    </source>
</evidence>
<dbReference type="GO" id="GO:0042773">
    <property type="term" value="P:ATP synthesis coupled electron transport"/>
    <property type="evidence" value="ECO:0007669"/>
    <property type="project" value="TreeGrafter"/>
</dbReference>
<gene>
    <name evidence="16" type="ORF">L288_12775</name>
</gene>
<keyword evidence="5 14" id="KW-0812">Transmembrane</keyword>
<evidence type="ECO:0000256" key="4">
    <source>
        <dbReference type="ARBA" id="ARBA00022660"/>
    </source>
</evidence>
<keyword evidence="7" id="KW-0249">Electron transport</keyword>
<dbReference type="Gene3D" id="2.60.40.420">
    <property type="entry name" value="Cupredoxins - blue copper proteins"/>
    <property type="match status" value="1"/>
</dbReference>
<dbReference type="GO" id="GO:0016020">
    <property type="term" value="C:membrane"/>
    <property type="evidence" value="ECO:0007669"/>
    <property type="project" value="UniProtKB-SubCell"/>
</dbReference>
<dbReference type="PANTHER" id="PTHR22888">
    <property type="entry name" value="CYTOCHROME C OXIDASE, SUBUNIT II"/>
    <property type="match status" value="1"/>
</dbReference>
<evidence type="ECO:0000256" key="5">
    <source>
        <dbReference type="ARBA" id="ARBA00022692"/>
    </source>
</evidence>
<dbReference type="PANTHER" id="PTHR22888:SF9">
    <property type="entry name" value="CYTOCHROME C OXIDASE SUBUNIT 2"/>
    <property type="match status" value="1"/>
</dbReference>
<dbReference type="PATRIC" id="fig|1329909.3.peg.2471"/>
<keyword evidence="9" id="KW-0186">Copper</keyword>
<dbReference type="InterPro" id="IPR002429">
    <property type="entry name" value="CcO_II-like_C"/>
</dbReference>
<sequence length="213" mass="22434">MFIASALSGCDAPLSALAPAGPTASAIAELWWIMLAGAAGILALVLGLLALSFRRRSRTAPERLWLIGGGIIFPITLLTALLAAAIVLGERSIPARAGAMEVEAESSQYRWRFSYPGTGALPTDETLHIPAGRPVTVALSTKDVIHSFWVPRLGGKMDAIPGHVNRLTIQASVPGTYFGLCAEYCGVGHSRHGFQVIAHAPAEWRAFAAGGRP</sequence>
<organism evidence="16 17">
    <name type="scientific">Sphingobium quisquiliarum P25</name>
    <dbReference type="NCBI Taxonomy" id="1329909"/>
    <lineage>
        <taxon>Bacteria</taxon>
        <taxon>Pseudomonadati</taxon>
        <taxon>Pseudomonadota</taxon>
        <taxon>Alphaproteobacteria</taxon>
        <taxon>Sphingomonadales</taxon>
        <taxon>Sphingomonadaceae</taxon>
        <taxon>Sphingobium</taxon>
    </lineage>
</organism>
<name>T0H058_9SPHN</name>
<keyword evidence="4" id="KW-0679">Respiratory chain</keyword>
<dbReference type="NCBIfam" id="TIGR02866">
    <property type="entry name" value="CoxB"/>
    <property type="match status" value="1"/>
</dbReference>